<organism evidence="1 2">
    <name type="scientific">Mycolicibacterium chubuense</name>
    <name type="common">Mycobacterium chubuense</name>
    <dbReference type="NCBI Taxonomy" id="1800"/>
    <lineage>
        <taxon>Bacteria</taxon>
        <taxon>Bacillati</taxon>
        <taxon>Actinomycetota</taxon>
        <taxon>Actinomycetes</taxon>
        <taxon>Mycobacteriales</taxon>
        <taxon>Mycobacteriaceae</taxon>
        <taxon>Mycolicibacterium</taxon>
    </lineage>
</organism>
<sequence>MCGGCAGAPPDWAAEWVSGPRRRMAVARRMTALLKRDRVVALPSGWTVTSATGATVVCRTYDDLVAAVSGRTGIDPGTVSAAGLDGIPAANGAPA</sequence>
<dbReference type="Proteomes" id="UP000036176">
    <property type="component" value="Unassembled WGS sequence"/>
</dbReference>
<reference evidence="1 2" key="1">
    <citation type="journal article" date="2015" name="Genome Biol. Evol.">
        <title>Characterization of Three Mycobacterium spp. with Potential Use in Bioremediation by Genome Sequencing and Comparative Genomics.</title>
        <authorList>
            <person name="Das S."/>
            <person name="Pettersson B.M."/>
            <person name="Behra P.R."/>
            <person name="Ramesh M."/>
            <person name="Dasgupta S."/>
            <person name="Bhattacharya A."/>
            <person name="Kirsebom L.A."/>
        </authorList>
    </citation>
    <scope>NUCLEOTIDE SEQUENCE [LARGE SCALE GENOMIC DNA]</scope>
    <source>
        <strain evidence="1 2">DSM 44219</strain>
    </source>
</reference>
<evidence type="ECO:0000313" key="2">
    <source>
        <dbReference type="Proteomes" id="UP000036176"/>
    </source>
</evidence>
<dbReference type="AlphaFoldDB" id="A0A0J6VSX0"/>
<accession>A0A0J6VSX0</accession>
<keyword evidence="2" id="KW-1185">Reference proteome</keyword>
<evidence type="ECO:0000313" key="1">
    <source>
        <dbReference type="EMBL" id="KMO73264.1"/>
    </source>
</evidence>
<dbReference type="PATRIC" id="fig|1800.3.peg.4463"/>
<name>A0A0J6VSX0_MYCCU</name>
<gene>
    <name evidence="1" type="ORF">MCHUDSM44219_04442</name>
</gene>
<dbReference type="RefSeq" id="WP_174894754.1">
    <property type="nucleotide sequence ID" value="NZ_JYNX01000060.1"/>
</dbReference>
<proteinExistence type="predicted"/>
<dbReference type="EMBL" id="JYNX01000060">
    <property type="protein sequence ID" value="KMO73264.1"/>
    <property type="molecule type" value="Genomic_DNA"/>
</dbReference>
<comment type="caution">
    <text evidence="1">The sequence shown here is derived from an EMBL/GenBank/DDBJ whole genome shotgun (WGS) entry which is preliminary data.</text>
</comment>
<protein>
    <submittedName>
        <fullName evidence="1">Uncharacterized protein</fullName>
    </submittedName>
</protein>